<feature type="transmembrane region" description="Helical" evidence="2">
    <location>
        <begin position="101"/>
        <end position="128"/>
    </location>
</feature>
<gene>
    <name evidence="3" type="ORF">NBR_LOCUS18977</name>
</gene>
<evidence type="ECO:0000313" key="4">
    <source>
        <dbReference type="Proteomes" id="UP000271162"/>
    </source>
</evidence>
<proteinExistence type="predicted"/>
<feature type="region of interest" description="Disordered" evidence="1">
    <location>
        <begin position="169"/>
        <end position="189"/>
    </location>
</feature>
<dbReference type="Proteomes" id="UP000271162">
    <property type="component" value="Unassembled WGS sequence"/>
</dbReference>
<feature type="compositionally biased region" description="Low complexity" evidence="1">
    <location>
        <begin position="177"/>
        <end position="188"/>
    </location>
</feature>
<keyword evidence="2" id="KW-0812">Transmembrane</keyword>
<evidence type="ECO:0000256" key="1">
    <source>
        <dbReference type="SAM" id="MobiDB-lite"/>
    </source>
</evidence>
<evidence type="ECO:0000313" key="3">
    <source>
        <dbReference type="EMBL" id="VDL82706.1"/>
    </source>
</evidence>
<protein>
    <submittedName>
        <fullName evidence="3">Uncharacterized protein</fullName>
    </submittedName>
</protein>
<keyword evidence="4" id="KW-1185">Reference proteome</keyword>
<sequence length="229" mass="25627">MLLQCFVIVDGYCFQHEVRSVSTFLASGRNVDTRNIGTEHWPLKLNVQFFESSPDDYYAKACIVTERTGQSTCFLNSTYSKAGLMSECATERLGVSSSLPMLLLTVMMIVLFLTIGVGIVFLTHHLFVRISRATRNSRKFHKKSQCTALLPSMHNQKMSIEEDRLTVIEEEKEESSRISPSPSSSGFESDLRGISFNSCDSRAVATEPLQTMSMSCSVLHTFRPAPHPL</sequence>
<dbReference type="EMBL" id="UYSL01023814">
    <property type="protein sequence ID" value="VDL82706.1"/>
    <property type="molecule type" value="Genomic_DNA"/>
</dbReference>
<keyword evidence="2" id="KW-0472">Membrane</keyword>
<reference evidence="3 4" key="1">
    <citation type="submission" date="2018-11" db="EMBL/GenBank/DDBJ databases">
        <authorList>
            <consortium name="Pathogen Informatics"/>
        </authorList>
    </citation>
    <scope>NUCLEOTIDE SEQUENCE [LARGE SCALE GENOMIC DNA]</scope>
</reference>
<organism evidence="3 4">
    <name type="scientific">Nippostrongylus brasiliensis</name>
    <name type="common">Rat hookworm</name>
    <dbReference type="NCBI Taxonomy" id="27835"/>
    <lineage>
        <taxon>Eukaryota</taxon>
        <taxon>Metazoa</taxon>
        <taxon>Ecdysozoa</taxon>
        <taxon>Nematoda</taxon>
        <taxon>Chromadorea</taxon>
        <taxon>Rhabditida</taxon>
        <taxon>Rhabditina</taxon>
        <taxon>Rhabditomorpha</taxon>
        <taxon>Strongyloidea</taxon>
        <taxon>Heligmosomidae</taxon>
        <taxon>Nippostrongylus</taxon>
    </lineage>
</organism>
<keyword evidence="2" id="KW-1133">Transmembrane helix</keyword>
<accession>A0A3P7BKZ2</accession>
<dbReference type="AlphaFoldDB" id="A0A3P7BKZ2"/>
<evidence type="ECO:0000256" key="2">
    <source>
        <dbReference type="SAM" id="Phobius"/>
    </source>
</evidence>
<name>A0A3P7BKZ2_NIPBR</name>